<accession>A0A9P4NCX0</accession>
<sequence length="1263" mass="138731">MFVDKHLEAKLVPSRTIAGWDRKLPTTPFGYPIMASDSGKENIADGLVAGSSFTAPAALSPKKSSRRTRSKSIGPGSLGTLEEPALKESSGNRRKSAFIPAVKSILSSNDEAEKKRKEARRKSLAKRRVSFAPEATLHTWDVVEYLRDATTSSASSETTRRESTPPEQVTEPAVGSSPANQRDLHQKKRRRSSGIPPMNFNNPDDIFSSSPLSGDNNSPSGGIDAEIVSDDEENATAPLDSSPDTDDSSQSSARLDAALRQATARATTQQFDVDENAEISMELAEEEVTAAFKPWAKKTSTAQKSSGDISSAENQENMDPFCQAAPSLAIGFDVEDNGDGMSMDITRAMGRIVPQSQPHGPEMDDATMDLTVPLGSIQQVASKETANRRKSLKRRRSSVLEASQGSPAKRTSARRSSLRQRFTPNPNERSSPDDETMDLTVAIGSIKNDPSPKKPKSRSSVESSFADETMDFTVAVGSIQEVLATNLGDQHSELEEDEDLSMEFTNVIGGIKALNARIVPPGKSENQVATLESGPAKLEGSSPKKSPKKSPGQLGGSDYEITATATSVSNGQIAPTTPQMSPRRPRKSLALSTPEVPAPFQQRIEDLEPSPFMRSAAQNIVKPPEGVSTPRGTAQHMATGRIPDDPIAAPILNRRRSSLSLVQFSPLATAREEPTMKSTAVLTNNIKLLSTPRKQTLASPTKRGLTPKKSQTPQKAATPKQKTTTPTPTKATPRKSASPQKRVAFGEEILAKHDMDGGATDEPDEEIERISLQEFLDMTKIRFMDLNTTKRRHTAAPPAFHDRELEEGEESLDRYVIAGACTLPEFELYQHACHEMKKYISDGRHFVRTMEANVLEENPLLFSEYLTAPPDQRAIMDNQFKNLKTNARLEARGEWYSWRSTLLQDLKSGLLNTMEGFKRDETILGSQESLLDVVLPPLIEQHERLDSELKRLQQRQDELNSCDPEELEQTRQQLVATDTELIGKREMLAQLKAELADKELRIEAVKERKTECVEEIRAAECVREECRGWSTSEVNDLKSQVSQLEKTHSWSITSASSTTITMTHLNDLELYFRPSAFATGEDTSNASISLTYVGDAANPHPRPLTTSKRFFLQLIRAYLHCIPQSQTHIAELLSLVKSGWATALAVAEGVHWLEQNYITDEFILSDERMAISANMLLPTLQTKVKITFEIGVNLGPGGVDTQVGATAEVVYGEKYSEDKMGAFLRDFCGSEIKHVNDMGIWADAVLDLAGRLKATGRKGERAH</sequence>
<feature type="compositionally biased region" description="Polar residues" evidence="2">
    <location>
        <begin position="563"/>
        <end position="580"/>
    </location>
</feature>
<comment type="caution">
    <text evidence="4">The sequence shown here is derived from an EMBL/GenBank/DDBJ whole genome shotgun (WGS) entry which is preliminary data.</text>
</comment>
<feature type="compositionally biased region" description="Basic residues" evidence="2">
    <location>
        <begin position="388"/>
        <end position="397"/>
    </location>
</feature>
<protein>
    <submittedName>
        <fullName evidence="4">Spc7-domain-containing protein</fullName>
    </submittedName>
</protein>
<name>A0A9P4NCX0_9PLEO</name>
<evidence type="ECO:0000313" key="4">
    <source>
        <dbReference type="EMBL" id="KAF2270826.1"/>
    </source>
</evidence>
<dbReference type="SMART" id="SM00787">
    <property type="entry name" value="Spc7"/>
    <property type="match status" value="1"/>
</dbReference>
<dbReference type="SMART" id="SM01315">
    <property type="entry name" value="Spc7_N"/>
    <property type="match status" value="1"/>
</dbReference>
<dbReference type="GO" id="GO:0034501">
    <property type="term" value="P:protein localization to kinetochore"/>
    <property type="evidence" value="ECO:0007669"/>
    <property type="project" value="TreeGrafter"/>
</dbReference>
<feature type="region of interest" description="Disordered" evidence="2">
    <location>
        <begin position="150"/>
        <end position="261"/>
    </location>
</feature>
<dbReference type="InterPro" id="IPR040850">
    <property type="entry name" value="Knl1_RWD_C"/>
</dbReference>
<evidence type="ECO:0000313" key="5">
    <source>
        <dbReference type="Proteomes" id="UP000800093"/>
    </source>
</evidence>
<dbReference type="Pfam" id="PF18210">
    <property type="entry name" value="Knl1_RWD_C"/>
    <property type="match status" value="1"/>
</dbReference>
<keyword evidence="5" id="KW-1185">Reference proteome</keyword>
<feature type="region of interest" description="Disordered" evidence="2">
    <location>
        <begin position="378"/>
        <end position="465"/>
    </location>
</feature>
<evidence type="ECO:0000256" key="2">
    <source>
        <dbReference type="SAM" id="MobiDB-lite"/>
    </source>
</evidence>
<proteinExistence type="predicted"/>
<dbReference type="Pfam" id="PF15402">
    <property type="entry name" value="MELT_2"/>
    <property type="match status" value="5"/>
</dbReference>
<dbReference type="GO" id="GO:1990758">
    <property type="term" value="P:mitotic sister chromatid biorientation"/>
    <property type="evidence" value="ECO:0007669"/>
    <property type="project" value="TreeGrafter"/>
</dbReference>
<feature type="region of interest" description="Disordered" evidence="2">
    <location>
        <begin position="691"/>
        <end position="741"/>
    </location>
</feature>
<dbReference type="PANTHER" id="PTHR28260">
    <property type="entry name" value="SPINDLE POLE BODY COMPONENT SPC105"/>
    <property type="match status" value="1"/>
</dbReference>
<feature type="coiled-coil region" evidence="1">
    <location>
        <begin position="942"/>
        <end position="1015"/>
    </location>
</feature>
<dbReference type="InterPro" id="IPR033338">
    <property type="entry name" value="Spc105/Spc7"/>
</dbReference>
<evidence type="ECO:0000256" key="1">
    <source>
        <dbReference type="SAM" id="Coils"/>
    </source>
</evidence>
<feature type="region of interest" description="Disordered" evidence="2">
    <location>
        <begin position="57"/>
        <end position="94"/>
    </location>
</feature>
<feature type="compositionally biased region" description="Low complexity" evidence="2">
    <location>
        <begin position="711"/>
        <end position="731"/>
    </location>
</feature>
<dbReference type="GO" id="GO:0000776">
    <property type="term" value="C:kinetochore"/>
    <property type="evidence" value="ECO:0007669"/>
    <property type="project" value="TreeGrafter"/>
</dbReference>
<feature type="compositionally biased region" description="Low complexity" evidence="2">
    <location>
        <begin position="248"/>
        <end position="261"/>
    </location>
</feature>
<evidence type="ECO:0000259" key="3">
    <source>
        <dbReference type="SMART" id="SM00787"/>
    </source>
</evidence>
<feature type="region of interest" description="Disordered" evidence="2">
    <location>
        <begin position="525"/>
        <end position="592"/>
    </location>
</feature>
<feature type="compositionally biased region" description="Polar residues" evidence="2">
    <location>
        <begin position="419"/>
        <end position="429"/>
    </location>
</feature>
<dbReference type="Pfam" id="PF08317">
    <property type="entry name" value="Spc7"/>
    <property type="match status" value="1"/>
</dbReference>
<organism evidence="4 5">
    <name type="scientific">Lojkania enalia</name>
    <dbReference type="NCBI Taxonomy" id="147567"/>
    <lineage>
        <taxon>Eukaryota</taxon>
        <taxon>Fungi</taxon>
        <taxon>Dikarya</taxon>
        <taxon>Ascomycota</taxon>
        <taxon>Pezizomycotina</taxon>
        <taxon>Dothideomycetes</taxon>
        <taxon>Pleosporomycetidae</taxon>
        <taxon>Pleosporales</taxon>
        <taxon>Pleosporales incertae sedis</taxon>
        <taxon>Lojkania</taxon>
    </lineage>
</organism>
<dbReference type="PANTHER" id="PTHR28260:SF1">
    <property type="entry name" value="SPINDLE POLE BODY COMPONENT SPC105"/>
    <property type="match status" value="1"/>
</dbReference>
<feature type="compositionally biased region" description="Polar residues" evidence="2">
    <location>
        <begin position="199"/>
        <end position="220"/>
    </location>
</feature>
<feature type="domain" description="Spc7 kinetochore protein" evidence="3">
    <location>
        <begin position="757"/>
        <end position="1073"/>
    </location>
</feature>
<dbReference type="GO" id="GO:0007094">
    <property type="term" value="P:mitotic spindle assembly checkpoint signaling"/>
    <property type="evidence" value="ECO:0007669"/>
    <property type="project" value="TreeGrafter"/>
</dbReference>
<dbReference type="EMBL" id="ML986578">
    <property type="protein sequence ID" value="KAF2270826.1"/>
    <property type="molecule type" value="Genomic_DNA"/>
</dbReference>
<dbReference type="InterPro" id="IPR013253">
    <property type="entry name" value="Spc7_domain"/>
</dbReference>
<dbReference type="AlphaFoldDB" id="A0A9P4NCX0"/>
<dbReference type="Proteomes" id="UP000800093">
    <property type="component" value="Unassembled WGS sequence"/>
</dbReference>
<keyword evidence="1" id="KW-0175">Coiled coil</keyword>
<gene>
    <name evidence="4" type="ORF">CC78DRAFT_563458</name>
</gene>
<reference evidence="5" key="1">
    <citation type="journal article" date="2020" name="Stud. Mycol.">
        <title>101 Dothideomycetes genomes: A test case for predicting lifestyles and emergence of pathogens.</title>
        <authorList>
            <person name="Haridas S."/>
            <person name="Albert R."/>
            <person name="Binder M."/>
            <person name="Bloem J."/>
            <person name="LaButti K."/>
            <person name="Salamov A."/>
            <person name="Andreopoulos B."/>
            <person name="Baker S."/>
            <person name="Barry K."/>
            <person name="Bills G."/>
            <person name="Bluhm B."/>
            <person name="Cannon C."/>
            <person name="Castanera R."/>
            <person name="Culley D."/>
            <person name="Daum C."/>
            <person name="Ezra D."/>
            <person name="Gonzalez J."/>
            <person name="Henrissat B."/>
            <person name="Kuo A."/>
            <person name="Liang C."/>
            <person name="Lipzen A."/>
            <person name="Lutzoni F."/>
            <person name="Magnuson J."/>
            <person name="Mondo S."/>
            <person name="Nolan M."/>
            <person name="Ohm R."/>
            <person name="Pangilinan J."/>
            <person name="Park H.-J."/>
            <person name="Ramirez L."/>
            <person name="Alfaro M."/>
            <person name="Sun H."/>
            <person name="Tritt A."/>
            <person name="Yoshinaga Y."/>
            <person name="Zwiers L.-H."/>
            <person name="Turgeon B."/>
            <person name="Goodwin S."/>
            <person name="Spatafora J."/>
            <person name="Crous P."/>
            <person name="Grigoriev I."/>
        </authorList>
    </citation>
    <scope>NUCLEOTIDE SEQUENCE [LARGE SCALE GENOMIC DNA]</scope>
    <source>
        <strain evidence="5">CBS 304.66</strain>
    </source>
</reference>
<feature type="region of interest" description="Disordered" evidence="2">
    <location>
        <begin position="622"/>
        <end position="647"/>
    </location>
</feature>
<dbReference type="OrthoDB" id="5592879at2759"/>